<name>A0ABT1E8S6_9FIRM</name>
<keyword evidence="4" id="KW-1003">Cell membrane</keyword>
<evidence type="ECO:0000256" key="3">
    <source>
        <dbReference type="ARBA" id="ARBA00012438"/>
    </source>
</evidence>
<reference evidence="17 18" key="1">
    <citation type="journal article" date="2022" name="Genome Biol. Evol.">
        <title>Host diet, physiology and behaviors set the stage for Lachnospiraceae cladogenesis.</title>
        <authorList>
            <person name="Vera-Ponce De Leon A."/>
            <person name="Schneider M."/>
            <person name="Jahnes B.C."/>
            <person name="Sadowski V."/>
            <person name="Camuy-Velez L.A."/>
            <person name="Duan J."/>
            <person name="Sabree Z.L."/>
        </authorList>
    </citation>
    <scope>NUCLEOTIDE SEQUENCE [LARGE SCALE GENOMIC DNA]</scope>
    <source>
        <strain evidence="17 18">PAL113</strain>
    </source>
</reference>
<evidence type="ECO:0000256" key="6">
    <source>
        <dbReference type="ARBA" id="ARBA00022679"/>
    </source>
</evidence>
<dbReference type="Gene3D" id="3.30.450.20">
    <property type="entry name" value="PAS domain"/>
    <property type="match status" value="1"/>
</dbReference>
<keyword evidence="9 17" id="KW-0418">Kinase</keyword>
<protein>
    <recommendedName>
        <fullName evidence="3">histidine kinase</fullName>
        <ecNumber evidence="3">2.7.13.3</ecNumber>
    </recommendedName>
</protein>
<evidence type="ECO:0000256" key="12">
    <source>
        <dbReference type="ARBA" id="ARBA00023012"/>
    </source>
</evidence>
<evidence type="ECO:0000256" key="10">
    <source>
        <dbReference type="ARBA" id="ARBA00022840"/>
    </source>
</evidence>
<evidence type="ECO:0000256" key="4">
    <source>
        <dbReference type="ARBA" id="ARBA00022475"/>
    </source>
</evidence>
<evidence type="ECO:0000256" key="1">
    <source>
        <dbReference type="ARBA" id="ARBA00000085"/>
    </source>
</evidence>
<dbReference type="PANTHER" id="PTHR34220">
    <property type="entry name" value="SENSOR HISTIDINE KINASE YPDA"/>
    <property type="match status" value="1"/>
</dbReference>
<dbReference type="InterPro" id="IPR004358">
    <property type="entry name" value="Sig_transdc_His_kin-like_C"/>
</dbReference>
<evidence type="ECO:0000256" key="9">
    <source>
        <dbReference type="ARBA" id="ARBA00022777"/>
    </source>
</evidence>
<dbReference type="Pfam" id="PF06580">
    <property type="entry name" value="His_kinase"/>
    <property type="match status" value="1"/>
</dbReference>
<dbReference type="Gene3D" id="6.10.340.10">
    <property type="match status" value="1"/>
</dbReference>
<dbReference type="InterPro" id="IPR050640">
    <property type="entry name" value="Bact_2-comp_sensor_kinase"/>
</dbReference>
<evidence type="ECO:0000259" key="16">
    <source>
        <dbReference type="Pfam" id="PF06580"/>
    </source>
</evidence>
<dbReference type="Proteomes" id="UP001523566">
    <property type="component" value="Unassembled WGS sequence"/>
</dbReference>
<dbReference type="PANTHER" id="PTHR34220:SF11">
    <property type="entry name" value="SENSOR PROTEIN KINASE HPTS"/>
    <property type="match status" value="1"/>
</dbReference>
<keyword evidence="6" id="KW-0808">Transferase</keyword>
<dbReference type="Gene3D" id="3.30.565.10">
    <property type="entry name" value="Histidine kinase-like ATPase, C-terminal domain"/>
    <property type="match status" value="1"/>
</dbReference>
<evidence type="ECO:0000313" key="17">
    <source>
        <dbReference type="EMBL" id="MCP1102225.1"/>
    </source>
</evidence>
<sequence>MKKLLNKLTQTYKNFKIQKKLTISYLIIITLPMAVIIVFFFFKLYGMIVADTIRNEQNSASQTAPRIEKEVDEIIGIHDEIISENYYKKLVNPNRTISLEDIALSSDALDFHNALEALEETREIEEVRLYLDLPSSESVFKDGMAAKDISSIEHAKGTYWYGIFRGDPMISSMFCPSFYLSSKEINSYGNMAYITKFSVMHENTYKFCYLAIYFNQDSIEDILKSSLTSSSNVAYIINDRNSIVAASDMANAGTYHFSYENVEDQFMSSNNFITKEVVGEEVYAGFYHIKAAKWYLVIAMPSTPMVTKSNSIVALLLFAYVLCILLALWLAYKLSHSLTRRLSMVSSQMTKAKSALPEALPPSDTNDEIGIVIDSYSYMTNTIHKLIDDLRIAEFNSLQAQINPHFLYNTMDMINWLANQGKSEEVTNAIQKLSKYYKLTLSKRKSVSTIANETEHACIYVELQNMRFNDQIDLVVDFPDVLMDYTLPKLTFQPVIENSILHGILEKDSKSGTIVLTGWVEADALVILISDDGVGMDEDTLDNLLNDNTVSPKNGGTNIAIYNTHKRIQVMYGEDYGLSYHSTKGEGTEVTIRLPALLEAPNRDEMN</sequence>
<evidence type="ECO:0000256" key="14">
    <source>
        <dbReference type="SAM" id="Phobius"/>
    </source>
</evidence>
<dbReference type="InterPro" id="IPR010559">
    <property type="entry name" value="Sig_transdc_His_kin_internal"/>
</dbReference>
<keyword evidence="13 14" id="KW-0472">Membrane</keyword>
<feature type="transmembrane region" description="Helical" evidence="14">
    <location>
        <begin position="21"/>
        <end position="42"/>
    </location>
</feature>
<evidence type="ECO:0000259" key="15">
    <source>
        <dbReference type="Pfam" id="PF02518"/>
    </source>
</evidence>
<evidence type="ECO:0000256" key="13">
    <source>
        <dbReference type="ARBA" id="ARBA00023136"/>
    </source>
</evidence>
<dbReference type="SUPFAM" id="SSF55874">
    <property type="entry name" value="ATPase domain of HSP90 chaperone/DNA topoisomerase II/histidine kinase"/>
    <property type="match status" value="1"/>
</dbReference>
<feature type="transmembrane region" description="Helical" evidence="14">
    <location>
        <begin position="312"/>
        <end position="332"/>
    </location>
</feature>
<dbReference type="GO" id="GO:0016301">
    <property type="term" value="F:kinase activity"/>
    <property type="evidence" value="ECO:0007669"/>
    <property type="project" value="UniProtKB-KW"/>
</dbReference>
<evidence type="ECO:0000256" key="2">
    <source>
        <dbReference type="ARBA" id="ARBA00004651"/>
    </source>
</evidence>
<dbReference type="EC" id="2.7.13.3" evidence="3"/>
<gene>
    <name evidence="17" type="ORF">NK125_07340</name>
</gene>
<accession>A0ABT1E8S6</accession>
<dbReference type="EMBL" id="JAMZFW010000008">
    <property type="protein sequence ID" value="MCP1102225.1"/>
    <property type="molecule type" value="Genomic_DNA"/>
</dbReference>
<keyword evidence="8" id="KW-0547">Nucleotide-binding</keyword>
<comment type="catalytic activity">
    <reaction evidence="1">
        <text>ATP + protein L-histidine = ADP + protein N-phospho-L-histidine.</text>
        <dbReference type="EC" id="2.7.13.3"/>
    </reaction>
</comment>
<evidence type="ECO:0000256" key="11">
    <source>
        <dbReference type="ARBA" id="ARBA00022989"/>
    </source>
</evidence>
<dbReference type="RefSeq" id="WP_262066008.1">
    <property type="nucleotide sequence ID" value="NZ_JAMXOD010000008.1"/>
</dbReference>
<organism evidence="17 18">
    <name type="scientific">Aequitasia blattaphilus</name>
    <dbReference type="NCBI Taxonomy" id="2949332"/>
    <lineage>
        <taxon>Bacteria</taxon>
        <taxon>Bacillati</taxon>
        <taxon>Bacillota</taxon>
        <taxon>Clostridia</taxon>
        <taxon>Lachnospirales</taxon>
        <taxon>Lachnospiraceae</taxon>
        <taxon>Aequitasia</taxon>
    </lineage>
</organism>
<comment type="caution">
    <text evidence="17">The sequence shown here is derived from an EMBL/GenBank/DDBJ whole genome shotgun (WGS) entry which is preliminary data.</text>
</comment>
<comment type="subcellular location">
    <subcellularLocation>
        <location evidence="2">Cell membrane</location>
        <topology evidence="2">Multi-pass membrane protein</topology>
    </subcellularLocation>
</comment>
<feature type="domain" description="Histidine kinase/HSP90-like ATPase" evidence="15">
    <location>
        <begin position="491"/>
        <end position="596"/>
    </location>
</feature>
<dbReference type="PRINTS" id="PR00344">
    <property type="entry name" value="BCTRLSENSOR"/>
</dbReference>
<evidence type="ECO:0000256" key="5">
    <source>
        <dbReference type="ARBA" id="ARBA00022553"/>
    </source>
</evidence>
<keyword evidence="5" id="KW-0597">Phosphoprotein</keyword>
<keyword evidence="11 14" id="KW-1133">Transmembrane helix</keyword>
<evidence type="ECO:0000256" key="8">
    <source>
        <dbReference type="ARBA" id="ARBA00022741"/>
    </source>
</evidence>
<dbReference type="InterPro" id="IPR003594">
    <property type="entry name" value="HATPase_dom"/>
</dbReference>
<dbReference type="InterPro" id="IPR036890">
    <property type="entry name" value="HATPase_C_sf"/>
</dbReference>
<keyword evidence="12" id="KW-0902">Two-component regulatory system</keyword>
<feature type="domain" description="Signal transduction histidine kinase internal region" evidence="16">
    <location>
        <begin position="393"/>
        <end position="471"/>
    </location>
</feature>
<keyword evidence="18" id="KW-1185">Reference proteome</keyword>
<evidence type="ECO:0000313" key="18">
    <source>
        <dbReference type="Proteomes" id="UP001523566"/>
    </source>
</evidence>
<proteinExistence type="predicted"/>
<dbReference type="Pfam" id="PF02518">
    <property type="entry name" value="HATPase_c"/>
    <property type="match status" value="1"/>
</dbReference>
<keyword evidence="10" id="KW-0067">ATP-binding</keyword>
<evidence type="ECO:0000256" key="7">
    <source>
        <dbReference type="ARBA" id="ARBA00022692"/>
    </source>
</evidence>
<keyword evidence="7 14" id="KW-0812">Transmembrane</keyword>